<gene>
    <name evidence="2" type="ORF">E2C01_099258</name>
</gene>
<evidence type="ECO:0000313" key="2">
    <source>
        <dbReference type="EMBL" id="MPD03616.1"/>
    </source>
</evidence>
<evidence type="ECO:0000313" key="3">
    <source>
        <dbReference type="Proteomes" id="UP000324222"/>
    </source>
</evidence>
<keyword evidence="3" id="KW-1185">Reference proteome</keyword>
<dbReference type="AlphaFoldDB" id="A0A5B7K9W3"/>
<organism evidence="2 3">
    <name type="scientific">Portunus trituberculatus</name>
    <name type="common">Swimming crab</name>
    <name type="synonym">Neptunus trituberculatus</name>
    <dbReference type="NCBI Taxonomy" id="210409"/>
    <lineage>
        <taxon>Eukaryota</taxon>
        <taxon>Metazoa</taxon>
        <taxon>Ecdysozoa</taxon>
        <taxon>Arthropoda</taxon>
        <taxon>Crustacea</taxon>
        <taxon>Multicrustacea</taxon>
        <taxon>Malacostraca</taxon>
        <taxon>Eumalacostraca</taxon>
        <taxon>Eucarida</taxon>
        <taxon>Decapoda</taxon>
        <taxon>Pleocyemata</taxon>
        <taxon>Brachyura</taxon>
        <taxon>Eubrachyura</taxon>
        <taxon>Portunoidea</taxon>
        <taxon>Portunidae</taxon>
        <taxon>Portuninae</taxon>
        <taxon>Portunus</taxon>
    </lineage>
</organism>
<evidence type="ECO:0000256" key="1">
    <source>
        <dbReference type="SAM" id="MobiDB-lite"/>
    </source>
</evidence>
<dbReference type="EMBL" id="VSRR010136970">
    <property type="protein sequence ID" value="MPD03616.1"/>
    <property type="molecule type" value="Genomic_DNA"/>
</dbReference>
<proteinExistence type="predicted"/>
<protein>
    <submittedName>
        <fullName evidence="2">Uncharacterized protein</fullName>
    </submittedName>
</protein>
<accession>A0A5B7K9W3</accession>
<feature type="compositionally biased region" description="Basic and acidic residues" evidence="1">
    <location>
        <begin position="71"/>
        <end position="80"/>
    </location>
</feature>
<sequence length="80" mass="9344">MRWNRREDIEGTERKEKGEEEERASLFVTFKRRLSFLPPSLPSFPLPAYLSTYLPALPSPTHTKATSLPNERQKERQTPT</sequence>
<feature type="compositionally biased region" description="Polar residues" evidence="1">
    <location>
        <begin position="60"/>
        <end position="70"/>
    </location>
</feature>
<feature type="region of interest" description="Disordered" evidence="1">
    <location>
        <begin position="1"/>
        <end position="22"/>
    </location>
</feature>
<comment type="caution">
    <text evidence="2">The sequence shown here is derived from an EMBL/GenBank/DDBJ whole genome shotgun (WGS) entry which is preliminary data.</text>
</comment>
<reference evidence="2 3" key="1">
    <citation type="submission" date="2019-05" db="EMBL/GenBank/DDBJ databases">
        <title>Another draft genome of Portunus trituberculatus and its Hox gene families provides insights of decapod evolution.</title>
        <authorList>
            <person name="Jeong J.-H."/>
            <person name="Song I."/>
            <person name="Kim S."/>
            <person name="Choi T."/>
            <person name="Kim D."/>
            <person name="Ryu S."/>
            <person name="Kim W."/>
        </authorList>
    </citation>
    <scope>NUCLEOTIDE SEQUENCE [LARGE SCALE GENOMIC DNA]</scope>
    <source>
        <tissue evidence="2">Muscle</tissue>
    </source>
</reference>
<feature type="region of interest" description="Disordered" evidence="1">
    <location>
        <begin position="55"/>
        <end position="80"/>
    </location>
</feature>
<dbReference type="Proteomes" id="UP000324222">
    <property type="component" value="Unassembled WGS sequence"/>
</dbReference>
<name>A0A5B7K9W3_PORTR</name>